<accession>D1BFD5</accession>
<keyword evidence="3" id="KW-0269">Exonuclease</keyword>
<evidence type="ECO:0000313" key="6">
    <source>
        <dbReference type="Proteomes" id="UP000000322"/>
    </source>
</evidence>
<dbReference type="eggNOG" id="COG2310">
    <property type="taxonomic scope" value="Bacteria"/>
</dbReference>
<keyword evidence="2" id="KW-0378">Hydrolase</keyword>
<dbReference type="PANTHER" id="PTHR30231:SF4">
    <property type="entry name" value="PROTEIN NEN2"/>
    <property type="match status" value="1"/>
</dbReference>
<dbReference type="eggNOG" id="COG0272">
    <property type="taxonomic scope" value="Bacteria"/>
</dbReference>
<dbReference type="FunFam" id="3.30.420.10:FF:000045">
    <property type="entry name" value="3'-5' exonuclease DinG"/>
    <property type="match status" value="1"/>
</dbReference>
<dbReference type="EMBL" id="CP001819">
    <property type="protein sequence ID" value="ACZ23438.1"/>
    <property type="molecule type" value="Genomic_DNA"/>
</dbReference>
<dbReference type="InterPro" id="IPR036420">
    <property type="entry name" value="BRCT_dom_sf"/>
</dbReference>
<evidence type="ECO:0000256" key="1">
    <source>
        <dbReference type="ARBA" id="ARBA00022722"/>
    </source>
</evidence>
<evidence type="ECO:0000256" key="2">
    <source>
        <dbReference type="ARBA" id="ARBA00022801"/>
    </source>
</evidence>
<keyword evidence="6" id="KW-1185">Reference proteome</keyword>
<dbReference type="InterPro" id="IPR001357">
    <property type="entry name" value="BRCT_dom"/>
</dbReference>
<dbReference type="HOGENOM" id="CLU_416716_0_0_11"/>
<dbReference type="GO" id="GO:0005829">
    <property type="term" value="C:cytosol"/>
    <property type="evidence" value="ECO:0007669"/>
    <property type="project" value="TreeGrafter"/>
</dbReference>
<dbReference type="STRING" id="446469.Sked_35510"/>
<dbReference type="Pfam" id="PF00929">
    <property type="entry name" value="RNase_T"/>
    <property type="match status" value="1"/>
</dbReference>
<dbReference type="InterPro" id="IPR003325">
    <property type="entry name" value="TerD"/>
</dbReference>
<dbReference type="RefSeq" id="WP_012868506.1">
    <property type="nucleotide sequence ID" value="NC_013521.1"/>
</dbReference>
<dbReference type="Gene3D" id="3.40.50.10190">
    <property type="entry name" value="BRCT domain"/>
    <property type="match status" value="1"/>
</dbReference>
<dbReference type="PANTHER" id="PTHR30231">
    <property type="entry name" value="DNA POLYMERASE III SUBUNIT EPSILON"/>
    <property type="match status" value="1"/>
</dbReference>
<protein>
    <submittedName>
        <fullName evidence="5">DNA polymerase III epsilon subunit-like 3'-5' exonuclease</fullName>
    </submittedName>
</protein>
<dbReference type="InterPro" id="IPR012337">
    <property type="entry name" value="RNaseH-like_sf"/>
</dbReference>
<keyword evidence="1" id="KW-0540">Nuclease</keyword>
<dbReference type="OrthoDB" id="190275at2"/>
<evidence type="ECO:0000259" key="4">
    <source>
        <dbReference type="PROSITE" id="PS50172"/>
    </source>
</evidence>
<gene>
    <name evidence="5" type="ordered locus">Sked_35510</name>
</gene>
<dbReference type="eggNOG" id="COG0847">
    <property type="taxonomic scope" value="Bacteria"/>
</dbReference>
<dbReference type="SUPFAM" id="SSF53098">
    <property type="entry name" value="Ribonuclease H-like"/>
    <property type="match status" value="1"/>
</dbReference>
<dbReference type="Gene3D" id="2.60.60.30">
    <property type="entry name" value="sav2460 like domains"/>
    <property type="match status" value="1"/>
</dbReference>
<dbReference type="CDD" id="cd06974">
    <property type="entry name" value="TerD_like"/>
    <property type="match status" value="1"/>
</dbReference>
<name>D1BFD5_SANKS</name>
<evidence type="ECO:0000313" key="5">
    <source>
        <dbReference type="EMBL" id="ACZ23438.1"/>
    </source>
</evidence>
<dbReference type="SUPFAM" id="SSF52113">
    <property type="entry name" value="BRCT domain"/>
    <property type="match status" value="1"/>
</dbReference>
<dbReference type="Pfam" id="PF00533">
    <property type="entry name" value="BRCT"/>
    <property type="match status" value="1"/>
</dbReference>
<dbReference type="Pfam" id="PF02342">
    <property type="entry name" value="TerD"/>
    <property type="match status" value="1"/>
</dbReference>
<sequence length="611" mass="64231">MSVSTGRGPLPTSVASRYPHGYAVVDVETSGLSPTHHRVLQVAVTQVEPDGALGRSWSSLLDPGVDPGPVHVHGLTRERLAGAPQYQDVAGTLDELVRDRVLVAHNARFDWGFLAAESDRARAPLSVDRRLCTLALSRRLDLPVSDLRLATVAAHWGVQQRRAHDAEDDVRVLVEVLRHSLAAADRLGMTLPVAACGPGEPSARDGGPVRPSPSPRVPCDWAWPGRWDGASPWVQGMKIVFTGPTERPRDDLVRLAVGAGLDVMNSASSRTSVVVCATPAATTRKLAAARAHGIEIVDERVFLDLVGRVVPGRPVGAARQVPAVEGALRPSGPLTGRRVLVVGGTHTESSAVRERVVAAGGRAAVNLTAAVTDVVGLPGAVADPRWSRIESTAAVDHLDPVTLTPVAPPRRTVQPPAGTGALPSAAAAAPPARRVVHGADVPVLPRGGVLDLPDVEQWSLSVRRPENTSDVDVVAFVTDDLEKVADDSGLVFFNSPEHPSGSVSVAEDAPGETLVAIDLELLPEGATRIVVAASTEGETAFGEVGPIELVLRDVDGTQVVRSTLDAGTVERSMVLAVVYRRGTAWRFRAVGQGYESGLADLVRLFGVAVDG</sequence>
<dbReference type="SMART" id="SM00292">
    <property type="entry name" value="BRCT"/>
    <property type="match status" value="1"/>
</dbReference>
<dbReference type="SMART" id="SM00479">
    <property type="entry name" value="EXOIII"/>
    <property type="match status" value="1"/>
</dbReference>
<proteinExistence type="predicted"/>
<reference evidence="5 6" key="1">
    <citation type="journal article" date="2009" name="Stand. Genomic Sci.">
        <title>Complete genome sequence of Sanguibacter keddieii type strain (ST-74).</title>
        <authorList>
            <person name="Ivanova N."/>
            <person name="Sikorski J."/>
            <person name="Sims D."/>
            <person name="Brettin T."/>
            <person name="Detter J.C."/>
            <person name="Han C."/>
            <person name="Lapidus A."/>
            <person name="Copeland A."/>
            <person name="Glavina Del Rio T."/>
            <person name="Nolan M."/>
            <person name="Chen F."/>
            <person name="Lucas S."/>
            <person name="Tice H."/>
            <person name="Cheng J.F."/>
            <person name="Bruce D."/>
            <person name="Goodwin L."/>
            <person name="Pitluck S."/>
            <person name="Pati A."/>
            <person name="Mavromatis K."/>
            <person name="Chen A."/>
            <person name="Palaniappan K."/>
            <person name="D'haeseleer P."/>
            <person name="Chain P."/>
            <person name="Bristow J."/>
            <person name="Eisen J.A."/>
            <person name="Markowitz V."/>
            <person name="Hugenholtz P."/>
            <person name="Goker M."/>
            <person name="Pukall R."/>
            <person name="Klenk H.P."/>
            <person name="Kyrpides N.C."/>
        </authorList>
    </citation>
    <scope>NUCLEOTIDE SEQUENCE [LARGE SCALE GENOMIC DNA]</scope>
    <source>
        <strain evidence="6">ATCC 51767 / DSM 10542 / NCFB 3025 / ST-74</strain>
    </source>
</reference>
<evidence type="ECO:0000256" key="3">
    <source>
        <dbReference type="ARBA" id="ARBA00022839"/>
    </source>
</evidence>
<organism evidence="5 6">
    <name type="scientific">Sanguibacter keddieii (strain ATCC 51767 / DSM 10542 / NCFB 3025 / ST-74)</name>
    <dbReference type="NCBI Taxonomy" id="446469"/>
    <lineage>
        <taxon>Bacteria</taxon>
        <taxon>Bacillati</taxon>
        <taxon>Actinomycetota</taxon>
        <taxon>Actinomycetes</taxon>
        <taxon>Micrococcales</taxon>
        <taxon>Sanguibacteraceae</taxon>
        <taxon>Sanguibacter</taxon>
    </lineage>
</organism>
<dbReference type="Gene3D" id="3.30.420.10">
    <property type="entry name" value="Ribonuclease H-like superfamily/Ribonuclease H"/>
    <property type="match status" value="1"/>
</dbReference>
<dbReference type="KEGG" id="ske:Sked_35510"/>
<dbReference type="AlphaFoldDB" id="D1BFD5"/>
<dbReference type="InterPro" id="IPR036397">
    <property type="entry name" value="RNaseH_sf"/>
</dbReference>
<feature type="domain" description="BRCT" evidence="4">
    <location>
        <begin position="229"/>
        <end position="306"/>
    </location>
</feature>
<dbReference type="GO" id="GO:0008408">
    <property type="term" value="F:3'-5' exonuclease activity"/>
    <property type="evidence" value="ECO:0007669"/>
    <property type="project" value="TreeGrafter"/>
</dbReference>
<dbReference type="CDD" id="cd06127">
    <property type="entry name" value="DEDDh"/>
    <property type="match status" value="1"/>
</dbReference>
<dbReference type="InterPro" id="IPR013520">
    <property type="entry name" value="Ribonucl_H"/>
</dbReference>
<dbReference type="PROSITE" id="PS50172">
    <property type="entry name" value="BRCT"/>
    <property type="match status" value="1"/>
</dbReference>
<dbReference type="Proteomes" id="UP000000322">
    <property type="component" value="Chromosome"/>
</dbReference>
<dbReference type="GO" id="GO:0003676">
    <property type="term" value="F:nucleic acid binding"/>
    <property type="evidence" value="ECO:0007669"/>
    <property type="project" value="InterPro"/>
</dbReference>